<feature type="domain" description="ABC transporter" evidence="9">
    <location>
        <begin position="35"/>
        <end position="285"/>
    </location>
</feature>
<dbReference type="PANTHER" id="PTHR43297">
    <property type="entry name" value="OLIGOPEPTIDE TRANSPORT ATP-BINDING PROTEIN APPD"/>
    <property type="match status" value="1"/>
</dbReference>
<dbReference type="InterPro" id="IPR050388">
    <property type="entry name" value="ABC_Ni/Peptide_Import"/>
</dbReference>
<keyword evidence="3" id="KW-0813">Transport</keyword>
<evidence type="ECO:0000256" key="7">
    <source>
        <dbReference type="ARBA" id="ARBA00023136"/>
    </source>
</evidence>
<dbReference type="PANTHER" id="PTHR43297:SF2">
    <property type="entry name" value="DIPEPTIDE TRANSPORT ATP-BINDING PROTEIN DPPD"/>
    <property type="match status" value="1"/>
</dbReference>
<keyword evidence="11" id="KW-1185">Reference proteome</keyword>
<dbReference type="InterPro" id="IPR013563">
    <property type="entry name" value="Oligopep_ABC_C"/>
</dbReference>
<dbReference type="InterPro" id="IPR017871">
    <property type="entry name" value="ABC_transporter-like_CS"/>
</dbReference>
<proteinExistence type="inferred from homology"/>
<evidence type="ECO:0000259" key="9">
    <source>
        <dbReference type="PROSITE" id="PS50893"/>
    </source>
</evidence>
<dbReference type="Proteomes" id="UP000730482">
    <property type="component" value="Unassembled WGS sequence"/>
</dbReference>
<dbReference type="InterPro" id="IPR003593">
    <property type="entry name" value="AAA+_ATPase"/>
</dbReference>
<keyword evidence="6 10" id="KW-0067">ATP-binding</keyword>
<gene>
    <name evidence="10" type="ORF">KGQ19_34760</name>
</gene>
<name>A0ABS5L154_9ACTN</name>
<evidence type="ECO:0000256" key="4">
    <source>
        <dbReference type="ARBA" id="ARBA00022475"/>
    </source>
</evidence>
<dbReference type="InterPro" id="IPR027417">
    <property type="entry name" value="P-loop_NTPase"/>
</dbReference>
<dbReference type="GO" id="GO:0005524">
    <property type="term" value="F:ATP binding"/>
    <property type="evidence" value="ECO:0007669"/>
    <property type="project" value="UniProtKB-KW"/>
</dbReference>
<reference evidence="10 11" key="1">
    <citation type="submission" date="2020-02" db="EMBL/GenBank/DDBJ databases">
        <title>Acidophilic actinobacteria isolated from forest soil.</title>
        <authorList>
            <person name="Golinska P."/>
        </authorList>
    </citation>
    <scope>NUCLEOTIDE SEQUENCE [LARGE SCALE GENOMIC DNA]</scope>
    <source>
        <strain evidence="10 11">NL8</strain>
    </source>
</reference>
<comment type="caution">
    <text evidence="10">The sequence shown here is derived from an EMBL/GenBank/DDBJ whole genome shotgun (WGS) entry which is preliminary data.</text>
</comment>
<protein>
    <submittedName>
        <fullName evidence="10">ABC transporter ATP-binding protein</fullName>
    </submittedName>
</protein>
<keyword evidence="7" id="KW-0472">Membrane</keyword>
<keyword evidence="4" id="KW-1003">Cell membrane</keyword>
<evidence type="ECO:0000256" key="1">
    <source>
        <dbReference type="ARBA" id="ARBA00004202"/>
    </source>
</evidence>
<evidence type="ECO:0000256" key="2">
    <source>
        <dbReference type="ARBA" id="ARBA00005417"/>
    </source>
</evidence>
<comment type="subcellular location">
    <subcellularLocation>
        <location evidence="1">Cell membrane</location>
        <topology evidence="1">Peripheral membrane protein</topology>
    </subcellularLocation>
</comment>
<dbReference type="CDD" id="cd03257">
    <property type="entry name" value="ABC_NikE_OppD_transporters"/>
    <property type="match status" value="1"/>
</dbReference>
<evidence type="ECO:0000313" key="11">
    <source>
        <dbReference type="Proteomes" id="UP000730482"/>
    </source>
</evidence>
<dbReference type="PROSITE" id="PS50893">
    <property type="entry name" value="ABC_TRANSPORTER_2"/>
    <property type="match status" value="1"/>
</dbReference>
<keyword evidence="5" id="KW-0547">Nucleotide-binding</keyword>
<evidence type="ECO:0000256" key="6">
    <source>
        <dbReference type="ARBA" id="ARBA00022840"/>
    </source>
</evidence>
<dbReference type="NCBIfam" id="TIGR01727">
    <property type="entry name" value="oligo_HPY"/>
    <property type="match status" value="1"/>
</dbReference>
<organism evidence="10 11">
    <name type="scientific">Catenulispora pinistramenti</name>
    <dbReference type="NCBI Taxonomy" id="2705254"/>
    <lineage>
        <taxon>Bacteria</taxon>
        <taxon>Bacillati</taxon>
        <taxon>Actinomycetota</taxon>
        <taxon>Actinomycetes</taxon>
        <taxon>Catenulisporales</taxon>
        <taxon>Catenulisporaceae</taxon>
        <taxon>Catenulispora</taxon>
    </lineage>
</organism>
<dbReference type="Pfam" id="PF00005">
    <property type="entry name" value="ABC_tran"/>
    <property type="match status" value="1"/>
</dbReference>
<dbReference type="Gene3D" id="3.40.50.300">
    <property type="entry name" value="P-loop containing nucleotide triphosphate hydrolases"/>
    <property type="match status" value="1"/>
</dbReference>
<dbReference type="Pfam" id="PF08352">
    <property type="entry name" value="oligo_HPY"/>
    <property type="match status" value="1"/>
</dbReference>
<sequence>MVTSVYDGYDSDNSDNGYDNTGSHEGEEATVRPLLAVEDLAVRFDTEGGTVQAVNGLSFSLRRGRTLAVVGESGSGKSATGLAILGLHDRRRARISGRVEFDGVDLAGLQERGLAAYRGSRIAMVFQDALTALSPYHTIERQLTDAYRRRTGASRRAARTRAVEMLARVGIPDPVRRVAEYPHEFSGGMRQRVMIAMALMGEPDLVIADEPTTALDVTVQAQILDLLAGLQAESDLALLLITHDLGVVSGVAHDMLVMYAGRGVEQGPAAEVLAAPEHPYTRGLLRSVPTLHGDPDADLTPIAGSPPDLLDPPPGCAFHPRCDQRERVGGDRCATEVPAFVPLGDPERMRACHLPSGALEALEGSVIR</sequence>
<dbReference type="PROSITE" id="PS00211">
    <property type="entry name" value="ABC_TRANSPORTER_1"/>
    <property type="match status" value="1"/>
</dbReference>
<dbReference type="SUPFAM" id="SSF52540">
    <property type="entry name" value="P-loop containing nucleoside triphosphate hydrolases"/>
    <property type="match status" value="1"/>
</dbReference>
<evidence type="ECO:0000256" key="5">
    <source>
        <dbReference type="ARBA" id="ARBA00022741"/>
    </source>
</evidence>
<dbReference type="SMART" id="SM00382">
    <property type="entry name" value="AAA"/>
    <property type="match status" value="1"/>
</dbReference>
<accession>A0ABS5L154</accession>
<dbReference type="InterPro" id="IPR003439">
    <property type="entry name" value="ABC_transporter-like_ATP-bd"/>
</dbReference>
<feature type="region of interest" description="Disordered" evidence="8">
    <location>
        <begin position="1"/>
        <end position="29"/>
    </location>
</feature>
<evidence type="ECO:0000256" key="8">
    <source>
        <dbReference type="SAM" id="MobiDB-lite"/>
    </source>
</evidence>
<dbReference type="RefSeq" id="WP_212017242.1">
    <property type="nucleotide sequence ID" value="NZ_JAAFYZ010000167.1"/>
</dbReference>
<evidence type="ECO:0000313" key="10">
    <source>
        <dbReference type="EMBL" id="MBS2552038.1"/>
    </source>
</evidence>
<evidence type="ECO:0000256" key="3">
    <source>
        <dbReference type="ARBA" id="ARBA00022448"/>
    </source>
</evidence>
<dbReference type="EMBL" id="JAAFYZ010000167">
    <property type="protein sequence ID" value="MBS2552038.1"/>
    <property type="molecule type" value="Genomic_DNA"/>
</dbReference>
<comment type="similarity">
    <text evidence="2">Belongs to the ABC transporter superfamily.</text>
</comment>